<dbReference type="PANTHER" id="PTHR43342:SF2">
    <property type="entry name" value="POTENTIAL NAD-REDUCING HYDROGENASE SUBUNIT"/>
    <property type="match status" value="1"/>
</dbReference>
<dbReference type="PANTHER" id="PTHR43342">
    <property type="entry name" value="NADH-QUINONE OXIDOREDUCTASE, E SUBUNIT"/>
    <property type="match status" value="1"/>
</dbReference>
<evidence type="ECO:0000256" key="3">
    <source>
        <dbReference type="ARBA" id="ARBA00022723"/>
    </source>
</evidence>
<dbReference type="InterPro" id="IPR042128">
    <property type="entry name" value="NuoE_dom"/>
</dbReference>
<name>A0A1M5A1T6_9FIRM</name>
<dbReference type="GO" id="GO:0046872">
    <property type="term" value="F:metal ion binding"/>
    <property type="evidence" value="ECO:0007669"/>
    <property type="project" value="UniProtKB-KW"/>
</dbReference>
<keyword evidence="2 7" id="KW-0001">2Fe-2S</keyword>
<sequence>MQTEAKQAFSISDELANQIDQVLAAHDHDATQIVGILLEVQDLIPQQYVPEAVAFYIAEKLPIKVSIIYDCLTFYSSLSDKPRAKYPVEICRSVVCRVNDSDSLLDTLKKILNIEVGEVTYDGRFMIEEVPCFGACDVAPAIRINGKVYGHLDTPEKVRSVLSSLM</sequence>
<feature type="binding site" evidence="7">
    <location>
        <position position="91"/>
    </location>
    <ligand>
        <name>[2Fe-2S] cluster</name>
        <dbReference type="ChEBI" id="CHEBI:190135"/>
    </ligand>
</feature>
<feature type="binding site" evidence="7">
    <location>
        <position position="96"/>
    </location>
    <ligand>
        <name>[2Fe-2S] cluster</name>
        <dbReference type="ChEBI" id="CHEBI:190135"/>
    </ligand>
</feature>
<keyword evidence="9" id="KW-1185">Reference proteome</keyword>
<evidence type="ECO:0000256" key="5">
    <source>
        <dbReference type="ARBA" id="ARBA00023014"/>
    </source>
</evidence>
<accession>A0A1M5A1T6</accession>
<dbReference type="RefSeq" id="WP_072936286.1">
    <property type="nucleotide sequence ID" value="NZ_FQUG01000010.1"/>
</dbReference>
<dbReference type="GO" id="GO:0051537">
    <property type="term" value="F:2 iron, 2 sulfur cluster binding"/>
    <property type="evidence" value="ECO:0007669"/>
    <property type="project" value="UniProtKB-KW"/>
</dbReference>
<dbReference type="STRING" id="1123243.SAMN02745190_02170"/>
<keyword evidence="4 7" id="KW-0408">Iron</keyword>
<feature type="binding site" evidence="7">
    <location>
        <position position="136"/>
    </location>
    <ligand>
        <name>[2Fe-2S] cluster</name>
        <dbReference type="ChEBI" id="CHEBI:190135"/>
    </ligand>
</feature>
<dbReference type="Proteomes" id="UP000184404">
    <property type="component" value="Unassembled WGS sequence"/>
</dbReference>
<evidence type="ECO:0000256" key="7">
    <source>
        <dbReference type="PIRSR" id="PIRSR000216-1"/>
    </source>
</evidence>
<evidence type="ECO:0000256" key="6">
    <source>
        <dbReference type="ARBA" id="ARBA00034078"/>
    </source>
</evidence>
<dbReference type="CDD" id="cd03064">
    <property type="entry name" value="TRX_Fd_NuoE"/>
    <property type="match status" value="1"/>
</dbReference>
<keyword evidence="3 7" id="KW-0479">Metal-binding</keyword>
<dbReference type="Gene3D" id="1.10.10.1590">
    <property type="entry name" value="NADH-quinone oxidoreductase subunit E"/>
    <property type="match status" value="1"/>
</dbReference>
<gene>
    <name evidence="8" type="ORF">SAMN02745190_02170</name>
</gene>
<evidence type="ECO:0000256" key="4">
    <source>
        <dbReference type="ARBA" id="ARBA00023004"/>
    </source>
</evidence>
<dbReference type="InterPro" id="IPR036249">
    <property type="entry name" value="Thioredoxin-like_sf"/>
</dbReference>
<reference evidence="8 9" key="1">
    <citation type="submission" date="2016-11" db="EMBL/GenBank/DDBJ databases">
        <authorList>
            <person name="Jaros S."/>
            <person name="Januszkiewicz K."/>
            <person name="Wedrychowicz H."/>
        </authorList>
    </citation>
    <scope>NUCLEOTIDE SEQUENCE [LARGE SCALE GENOMIC DNA]</scope>
    <source>
        <strain evidence="8 9">DSM 10502</strain>
    </source>
</reference>
<feature type="binding site" evidence="7">
    <location>
        <position position="132"/>
    </location>
    <ligand>
        <name>[2Fe-2S] cluster</name>
        <dbReference type="ChEBI" id="CHEBI:190135"/>
    </ligand>
</feature>
<keyword evidence="5 7" id="KW-0411">Iron-sulfur</keyword>
<evidence type="ECO:0000313" key="9">
    <source>
        <dbReference type="Proteomes" id="UP000184404"/>
    </source>
</evidence>
<dbReference type="Gene3D" id="3.40.30.10">
    <property type="entry name" value="Glutaredoxin"/>
    <property type="match status" value="1"/>
</dbReference>
<evidence type="ECO:0000256" key="1">
    <source>
        <dbReference type="ARBA" id="ARBA00010643"/>
    </source>
</evidence>
<dbReference type="Pfam" id="PF01257">
    <property type="entry name" value="2Fe-2S_thioredx"/>
    <property type="match status" value="1"/>
</dbReference>
<comment type="similarity">
    <text evidence="1">Belongs to the complex I 24 kDa subunit family.</text>
</comment>
<dbReference type="EMBL" id="FQUG01000010">
    <property type="protein sequence ID" value="SHF24320.1"/>
    <property type="molecule type" value="Genomic_DNA"/>
</dbReference>
<dbReference type="AlphaFoldDB" id="A0A1M5A1T6"/>
<dbReference type="OrthoDB" id="9807941at2"/>
<dbReference type="InterPro" id="IPR028431">
    <property type="entry name" value="NADP_DH_HndA-like"/>
</dbReference>
<dbReference type="InterPro" id="IPR002023">
    <property type="entry name" value="NuoE-like"/>
</dbReference>
<dbReference type="SUPFAM" id="SSF52833">
    <property type="entry name" value="Thioredoxin-like"/>
    <property type="match status" value="1"/>
</dbReference>
<proteinExistence type="inferred from homology"/>
<organism evidence="8 9">
    <name type="scientific">Schwartzia succinivorans DSM 10502</name>
    <dbReference type="NCBI Taxonomy" id="1123243"/>
    <lineage>
        <taxon>Bacteria</taxon>
        <taxon>Bacillati</taxon>
        <taxon>Bacillota</taxon>
        <taxon>Negativicutes</taxon>
        <taxon>Selenomonadales</taxon>
        <taxon>Selenomonadaceae</taxon>
        <taxon>Schwartzia</taxon>
    </lineage>
</organism>
<dbReference type="GO" id="GO:0016491">
    <property type="term" value="F:oxidoreductase activity"/>
    <property type="evidence" value="ECO:0007669"/>
    <property type="project" value="InterPro"/>
</dbReference>
<dbReference type="InterPro" id="IPR041921">
    <property type="entry name" value="NuoE_N"/>
</dbReference>
<dbReference type="PIRSF" id="PIRSF000216">
    <property type="entry name" value="NADH_DH_24kDa"/>
    <property type="match status" value="1"/>
</dbReference>
<comment type="cofactor">
    <cofactor evidence="6">
        <name>[2Fe-2S] cluster</name>
        <dbReference type="ChEBI" id="CHEBI:190135"/>
    </cofactor>
</comment>
<evidence type="ECO:0000313" key="8">
    <source>
        <dbReference type="EMBL" id="SHF24320.1"/>
    </source>
</evidence>
<comment type="cofactor">
    <cofactor evidence="7">
        <name>[2Fe-2S] cluster</name>
        <dbReference type="ChEBI" id="CHEBI:190135"/>
    </cofactor>
    <text evidence="7">Binds 1 [2Fe-2S] cluster.</text>
</comment>
<evidence type="ECO:0000256" key="2">
    <source>
        <dbReference type="ARBA" id="ARBA00022714"/>
    </source>
</evidence>
<protein>
    <submittedName>
        <fullName evidence="8">NADH-quinone oxidoreductase subunit E</fullName>
    </submittedName>
</protein>